<dbReference type="RefSeq" id="XP_017695515.1">
    <property type="nucleotide sequence ID" value="XM_017840026.1"/>
</dbReference>
<evidence type="ECO:0000256" key="2">
    <source>
        <dbReference type="ARBA" id="ARBA00023203"/>
    </source>
</evidence>
<dbReference type="PANTHER" id="PTHR11915">
    <property type="entry name" value="SPECTRIN/FILAMIN RELATED CYTOSKELETAL PROTEIN"/>
    <property type="match status" value="1"/>
</dbReference>
<keyword evidence="5" id="KW-1185">Reference proteome</keyword>
<keyword evidence="2" id="KW-0009">Actin-binding</keyword>
<proteinExistence type="predicted"/>
<feature type="compositionally biased region" description="Low complexity" evidence="4">
    <location>
        <begin position="209"/>
        <end position="226"/>
    </location>
</feature>
<accession>A0A6J0J971</accession>
<dbReference type="GeneID" id="108510343"/>
<feature type="coiled-coil region" evidence="3">
    <location>
        <begin position="596"/>
        <end position="630"/>
    </location>
</feature>
<evidence type="ECO:0000256" key="1">
    <source>
        <dbReference type="ARBA" id="ARBA00022737"/>
    </source>
</evidence>
<dbReference type="InterPro" id="IPR002017">
    <property type="entry name" value="Spectrin_repeat"/>
</dbReference>
<feature type="compositionally biased region" description="Polar residues" evidence="4">
    <location>
        <begin position="1031"/>
        <end position="1043"/>
    </location>
</feature>
<feature type="region of interest" description="Disordered" evidence="4">
    <location>
        <begin position="1011"/>
        <end position="1043"/>
    </location>
</feature>
<evidence type="ECO:0000256" key="4">
    <source>
        <dbReference type="SAM" id="MobiDB-lite"/>
    </source>
</evidence>
<feature type="non-terminal residue" evidence="6">
    <location>
        <position position="1475"/>
    </location>
</feature>
<keyword evidence="1" id="KW-0677">Repeat</keyword>
<dbReference type="GO" id="GO:0003779">
    <property type="term" value="F:actin binding"/>
    <property type="evidence" value="ECO:0007669"/>
    <property type="project" value="UniProtKB-KW"/>
</dbReference>
<dbReference type="SMART" id="SM00150">
    <property type="entry name" value="SPEC"/>
    <property type="match status" value="10"/>
</dbReference>
<feature type="compositionally biased region" description="Low complexity" evidence="4">
    <location>
        <begin position="289"/>
        <end position="303"/>
    </location>
</feature>
<evidence type="ECO:0000313" key="5">
    <source>
        <dbReference type="Proteomes" id="UP000504624"/>
    </source>
</evidence>
<feature type="region of interest" description="Disordered" evidence="4">
    <location>
        <begin position="404"/>
        <end position="423"/>
    </location>
</feature>
<sequence>YQPCPPEQLRAQVAALELRYRDLSALSGQRRLRLERSRRLWKFLWDAGEEEAWLREQERLLRCPELGRDLPGALRMLSQLEAIRGALGGRAAPLERLLERGRELLELGDAEEAAGAAGGAVGSGGTVESTAGVMGPATGSMGSAAGAAGSVEITSGSVGSAAGAAGSVEITPGSVGSAPGAAGSVEIMELTPGSVGSTTGAGGSVEITPGSVGSAPGAAGSVEITPGSGGSTTGAGGSVEPLELTPGPVGSAAGAGGSVELTPGSVGSAAGAGGSVEPVELTPGPVGPPSRAAAAEAASVEAAGGSGAPPEPVPSVSRRLRALRALWSALPALARERERRLRAAVGRFQVASEAAEAEAWLAAACRRLAGPEKDDADDDERSAGVLERRLRELQDELRRRGTALAGLREQAGPGEPGEPDVVPGLPARLEELERRHRELEARAEARRTELRDLLALLAARGEADACALWVGEREQWLLSMEIPERIEDLEVVQQRFETLEPELAALGARVAAVGRAAEELQGSGERTRERARDTWEQLRDRWERFRALAERKKAALTSALDIQNFRLECDETRGWMREKAAAIEATRAPGRDLAGLAALQRRLSGLGRDLEAIEGKQRELRAQGERLAREQPERGPEARERLEALEAEWAALSRCLRGRRDALGQARRLQAFLRDLAALRAWLARARAAAGSEDVPASLAEAEGSLRRHESLRTEIAQYGADYRSARAAGRELSQGRSDPQGLSLLQRLDALDADWEELGRSWERRQQLLARALAVHVFLRDAKQVEGTLGKQEHALALTELPCSVPGAEAAVRRLEEVLVAMEAGAERVRALSDTGRRLLAEGGVHAEKVRETVESVESRHQKNRESAQELLGRLRDNWELQKFLQDAQELTLWLNEKLPVARDVSYEGARDLQGKWQKHQAFVAELAANRGWLEALEKDGQQLAGSRPSLSGQVTGPLGALRALWARVEAMDGQQLAGSRPSLSGQVTGPLGALWAVWDGQQLAGSRPSLLGQDGQQLVGSRPSLLGQDGQQLAGSRPSLSGQVTGPLGALRALWARVEAMVPSVPDGQQLAGSRPSLSGQDGQQLAGSRPSLSGQVTGPLGALRALWARVEAAAGAKGRGLAEAARAEGCAQACAGLRSWLAGVRAQLRSGHCGHDLTSVGVLLTRPQTLQKELQGRERRVAELLERVVPEVPGVPGVAEGGPGGVPALREAWRELRAEVTRRQRRLEAALAAQRFLGDAAAAEAWLGERELHMLAQDKAKDEPGAQAMLSRHLGLEQELRDYGRTVELLLQQGRDMAASGHPDSDRLRARAAQVQRLYAGLCQLAGERRAALQGHHRLCQLRRDMDDLEQWIAEREVVAASRELGQDYEHVTHIPYLSQVSQVQEAAGRLAAAYAGPRAEELRAQERLVSAAWAELRGRCQRRRRLLGDTVEQFRFLRAARDLRLWMDGMNLQLEARERPRDVTAAELLIQ</sequence>
<protein>
    <submittedName>
        <fullName evidence="6">Spectrin beta chain, non-erythrocytic 2-like</fullName>
    </submittedName>
</protein>
<dbReference type="Proteomes" id="UP000504624">
    <property type="component" value="Unplaced"/>
</dbReference>
<name>A0A6J0J971_9PASS</name>
<gene>
    <name evidence="6" type="primary">LOC108510343</name>
</gene>
<feature type="region of interest" description="Disordered" evidence="4">
    <location>
        <begin position="192"/>
        <end position="315"/>
    </location>
</feature>
<dbReference type="InterPro" id="IPR018159">
    <property type="entry name" value="Spectrin/alpha-actinin"/>
</dbReference>
<dbReference type="OrthoDB" id="5865767at2759"/>
<reference evidence="6" key="1">
    <citation type="submission" date="2025-08" db="UniProtKB">
        <authorList>
            <consortium name="RefSeq"/>
        </authorList>
    </citation>
    <scope>IDENTIFICATION</scope>
</reference>
<dbReference type="Gene3D" id="1.20.58.60">
    <property type="match status" value="10"/>
</dbReference>
<evidence type="ECO:0000313" key="6">
    <source>
        <dbReference type="RefSeq" id="XP_017695515.1"/>
    </source>
</evidence>
<feature type="non-terminal residue" evidence="6">
    <location>
        <position position="1"/>
    </location>
</feature>
<organism evidence="5 6">
    <name type="scientific">Lepidothrix coronata</name>
    <name type="common">blue-crowned manakin</name>
    <dbReference type="NCBI Taxonomy" id="321398"/>
    <lineage>
        <taxon>Eukaryota</taxon>
        <taxon>Metazoa</taxon>
        <taxon>Chordata</taxon>
        <taxon>Craniata</taxon>
        <taxon>Vertebrata</taxon>
        <taxon>Euteleostomi</taxon>
        <taxon>Archelosauria</taxon>
        <taxon>Archosauria</taxon>
        <taxon>Dinosauria</taxon>
        <taxon>Saurischia</taxon>
        <taxon>Theropoda</taxon>
        <taxon>Coelurosauria</taxon>
        <taxon>Aves</taxon>
        <taxon>Neognathae</taxon>
        <taxon>Neoaves</taxon>
        <taxon>Telluraves</taxon>
        <taxon>Australaves</taxon>
        <taxon>Passeriformes</taxon>
        <taxon>Pipridae</taxon>
        <taxon>Lepidothrix</taxon>
    </lineage>
</organism>
<dbReference type="Pfam" id="PF00435">
    <property type="entry name" value="Spectrin"/>
    <property type="match status" value="9"/>
</dbReference>
<dbReference type="CDD" id="cd00176">
    <property type="entry name" value="SPEC"/>
    <property type="match status" value="5"/>
</dbReference>
<dbReference type="SUPFAM" id="SSF46966">
    <property type="entry name" value="Spectrin repeat"/>
    <property type="match status" value="9"/>
</dbReference>
<feature type="compositionally biased region" description="Gly residues" evidence="4">
    <location>
        <begin position="227"/>
        <end position="237"/>
    </location>
</feature>
<feature type="region of interest" description="Disordered" evidence="4">
    <location>
        <begin position="1068"/>
        <end position="1098"/>
    </location>
</feature>
<feature type="compositionally biased region" description="Polar residues" evidence="4">
    <location>
        <begin position="1078"/>
        <end position="1098"/>
    </location>
</feature>
<keyword evidence="3" id="KW-0175">Coiled coil</keyword>
<evidence type="ECO:0000256" key="3">
    <source>
        <dbReference type="SAM" id="Coils"/>
    </source>
</evidence>